<accession>A0A914PHL8</accession>
<dbReference type="Pfam" id="PF00188">
    <property type="entry name" value="CAP"/>
    <property type="match status" value="1"/>
</dbReference>
<proteinExistence type="inferred from homology"/>
<dbReference type="InterPro" id="IPR013128">
    <property type="entry name" value="Peptidase_C1A"/>
</dbReference>
<dbReference type="CDD" id="cd05380">
    <property type="entry name" value="CAP_euk"/>
    <property type="match status" value="1"/>
</dbReference>
<dbReference type="InterPro" id="IPR039417">
    <property type="entry name" value="Peptidase_C1A_papain-like"/>
</dbReference>
<dbReference type="InterPro" id="IPR025661">
    <property type="entry name" value="Pept_asp_AS"/>
</dbReference>
<keyword evidence="4" id="KW-0788">Thiol protease</keyword>
<keyword evidence="7" id="KW-1185">Reference proteome</keyword>
<dbReference type="Pfam" id="PF00112">
    <property type="entry name" value="Peptidase_C1"/>
    <property type="match status" value="1"/>
</dbReference>
<evidence type="ECO:0000256" key="3">
    <source>
        <dbReference type="ARBA" id="ARBA00022801"/>
    </source>
</evidence>
<feature type="domain" description="Peptidase C1A papain C-terminal" evidence="6">
    <location>
        <begin position="39"/>
        <end position="247"/>
    </location>
</feature>
<dbReference type="InterPro" id="IPR038765">
    <property type="entry name" value="Papain-like_cys_pep_sf"/>
</dbReference>
<reference evidence="8" key="1">
    <citation type="submission" date="2022-11" db="UniProtKB">
        <authorList>
            <consortium name="WormBaseParasite"/>
        </authorList>
    </citation>
    <scope>IDENTIFICATION</scope>
</reference>
<comment type="similarity">
    <text evidence="1">Belongs to the peptidase C1 family.</text>
</comment>
<dbReference type="Proteomes" id="UP000887578">
    <property type="component" value="Unplaced"/>
</dbReference>
<dbReference type="Gene3D" id="3.40.33.10">
    <property type="entry name" value="CAP"/>
    <property type="match status" value="1"/>
</dbReference>
<dbReference type="WBParaSite" id="PDA_v2.g17813.t1">
    <property type="protein sequence ID" value="PDA_v2.g17813.t1"/>
    <property type="gene ID" value="PDA_v2.g17813"/>
</dbReference>
<evidence type="ECO:0000256" key="5">
    <source>
        <dbReference type="SAM" id="MobiDB-lite"/>
    </source>
</evidence>
<dbReference type="PROSITE" id="PS00640">
    <property type="entry name" value="THIOL_PROTEASE_ASN"/>
    <property type="match status" value="1"/>
</dbReference>
<name>A0A914PHL8_9BILA</name>
<keyword evidence="3" id="KW-0378">Hydrolase</keyword>
<feature type="region of interest" description="Disordered" evidence="5">
    <location>
        <begin position="265"/>
        <end position="300"/>
    </location>
</feature>
<dbReference type="GO" id="GO:0008234">
    <property type="term" value="F:cysteine-type peptidase activity"/>
    <property type="evidence" value="ECO:0007669"/>
    <property type="project" value="UniProtKB-KW"/>
</dbReference>
<evidence type="ECO:0000313" key="7">
    <source>
        <dbReference type="Proteomes" id="UP000887578"/>
    </source>
</evidence>
<keyword evidence="2" id="KW-0645">Protease</keyword>
<dbReference type="CDD" id="cd02248">
    <property type="entry name" value="Peptidase_C1A"/>
    <property type="match status" value="1"/>
</dbReference>
<dbReference type="InterPro" id="IPR014044">
    <property type="entry name" value="CAP_dom"/>
</dbReference>
<dbReference type="SMART" id="SM00645">
    <property type="entry name" value="Pept_C1"/>
    <property type="match status" value="1"/>
</dbReference>
<dbReference type="InterPro" id="IPR035940">
    <property type="entry name" value="CAP_sf"/>
</dbReference>
<dbReference type="SUPFAM" id="SSF55797">
    <property type="entry name" value="PR-1-like"/>
    <property type="match status" value="1"/>
</dbReference>
<evidence type="ECO:0000256" key="2">
    <source>
        <dbReference type="ARBA" id="ARBA00022670"/>
    </source>
</evidence>
<dbReference type="PROSITE" id="PS00139">
    <property type="entry name" value="THIOL_PROTEASE_CYS"/>
    <property type="match status" value="1"/>
</dbReference>
<dbReference type="PANTHER" id="PTHR12411">
    <property type="entry name" value="CYSTEINE PROTEASE FAMILY C1-RELATED"/>
    <property type="match status" value="1"/>
</dbReference>
<dbReference type="GO" id="GO:0006508">
    <property type="term" value="P:proteolysis"/>
    <property type="evidence" value="ECO:0007669"/>
    <property type="project" value="UniProtKB-KW"/>
</dbReference>
<dbReference type="SUPFAM" id="SSF54001">
    <property type="entry name" value="Cysteine proteinases"/>
    <property type="match status" value="1"/>
</dbReference>
<evidence type="ECO:0000313" key="8">
    <source>
        <dbReference type="WBParaSite" id="PDA_v2.g17813.t1"/>
    </source>
</evidence>
<evidence type="ECO:0000259" key="6">
    <source>
        <dbReference type="SMART" id="SM00645"/>
    </source>
</evidence>
<feature type="compositionally biased region" description="Low complexity" evidence="5">
    <location>
        <begin position="265"/>
        <end position="296"/>
    </location>
</feature>
<dbReference type="InterPro" id="IPR000668">
    <property type="entry name" value="Peptidase_C1A_C"/>
</dbReference>
<dbReference type="Gene3D" id="3.90.70.10">
    <property type="entry name" value="Cysteine proteinases"/>
    <property type="match status" value="1"/>
</dbReference>
<dbReference type="PRINTS" id="PR00705">
    <property type="entry name" value="PAPAIN"/>
</dbReference>
<dbReference type="InterPro" id="IPR000169">
    <property type="entry name" value="Pept_cys_AS"/>
</dbReference>
<dbReference type="AlphaFoldDB" id="A0A914PHL8"/>
<protein>
    <submittedName>
        <fullName evidence="8">Peptidase C1A papain C-terminal domain-containing protein</fullName>
    </submittedName>
</protein>
<sequence length="392" mass="42554">MSDDELKQYFGNSIPAAATNPTEIRTNRNALNDIVESVEPNAFDFRTYGKVTSAKNQGSCGACYAFAATAAIESQYLIKFNQSLDLSEQFIVSCSTVTLKCAGGSSAMSFYYTSKYGIPLESCQQYTNSNGVCSTKCDNQKYFIDGYHHFGYDESTYALQLYNYGPAAMSMYLPRALLSYRSGIMSLPEAACKADQISGHAVLLVGYTDDYWIAKNSWGPGWGENGYFRFKRGQNFCGMTSETSAPCLTASVPFPITANTTTTTTTTTKTTTTTPKGTTTTTTTKATPTTTTKPAVTIPPSGVCSEGNGITTMNNAARTFALKVFNYIRSDIANGGWINGSYTPSGQNMKKLTYNCALEVAAQQYANTCQNSNLTNAFMALSAFPYPWDISK</sequence>
<evidence type="ECO:0000256" key="1">
    <source>
        <dbReference type="ARBA" id="ARBA00008455"/>
    </source>
</evidence>
<organism evidence="7 8">
    <name type="scientific">Panagrolaimus davidi</name>
    <dbReference type="NCBI Taxonomy" id="227884"/>
    <lineage>
        <taxon>Eukaryota</taxon>
        <taxon>Metazoa</taxon>
        <taxon>Ecdysozoa</taxon>
        <taxon>Nematoda</taxon>
        <taxon>Chromadorea</taxon>
        <taxon>Rhabditida</taxon>
        <taxon>Tylenchina</taxon>
        <taxon>Panagrolaimomorpha</taxon>
        <taxon>Panagrolaimoidea</taxon>
        <taxon>Panagrolaimidae</taxon>
        <taxon>Panagrolaimus</taxon>
    </lineage>
</organism>
<evidence type="ECO:0000256" key="4">
    <source>
        <dbReference type="ARBA" id="ARBA00022807"/>
    </source>
</evidence>